<dbReference type="InterPro" id="IPR051131">
    <property type="entry name" value="NEK_Ser/Thr_kinase_NIMA"/>
</dbReference>
<comment type="caution">
    <text evidence="10">The sequence shown here is derived from an EMBL/GenBank/DDBJ whole genome shotgun (WGS) entry which is preliminary data.</text>
</comment>
<dbReference type="EMBL" id="SNRW01004225">
    <property type="protein sequence ID" value="KAA6387827.1"/>
    <property type="molecule type" value="Genomic_DNA"/>
</dbReference>
<evidence type="ECO:0000256" key="7">
    <source>
        <dbReference type="ARBA" id="ARBA00047899"/>
    </source>
</evidence>
<name>A0A5J4VYV3_9EUKA</name>
<dbReference type="PROSITE" id="PS00108">
    <property type="entry name" value="PROTEIN_KINASE_ST"/>
    <property type="match status" value="1"/>
</dbReference>
<keyword evidence="5 10" id="KW-0418">Kinase</keyword>
<evidence type="ECO:0000256" key="8">
    <source>
        <dbReference type="ARBA" id="ARBA00048679"/>
    </source>
</evidence>
<keyword evidence="4" id="KW-0547">Nucleotide-binding</keyword>
<sequence length="145" mass="16421">MYLCLILEYCAGGDLRKVIADLQKLPEAERLKRVIGLLSQIARALNHLHTHGVVHRDIKPENIFLMEDGTVRLGDFGLSKELTENYYATLAGTKIYLAAEVWMFRRMNFSADMFAIGLVVFELLTGQHPFNANNEQAIIDKIKKG</sequence>
<evidence type="ECO:0000256" key="4">
    <source>
        <dbReference type="ARBA" id="ARBA00022741"/>
    </source>
</evidence>
<organism evidence="10 11">
    <name type="scientific">Streblomastix strix</name>
    <dbReference type="NCBI Taxonomy" id="222440"/>
    <lineage>
        <taxon>Eukaryota</taxon>
        <taxon>Metamonada</taxon>
        <taxon>Preaxostyla</taxon>
        <taxon>Oxymonadida</taxon>
        <taxon>Streblomastigidae</taxon>
        <taxon>Streblomastix</taxon>
    </lineage>
</organism>
<feature type="domain" description="Protein kinase" evidence="9">
    <location>
        <begin position="1"/>
        <end position="145"/>
    </location>
</feature>
<evidence type="ECO:0000256" key="3">
    <source>
        <dbReference type="ARBA" id="ARBA00022679"/>
    </source>
</evidence>
<dbReference type="PROSITE" id="PS50011">
    <property type="entry name" value="PROTEIN_KINASE_DOM"/>
    <property type="match status" value="1"/>
</dbReference>
<gene>
    <name evidence="10" type="ORF">EZS28_016647</name>
</gene>
<dbReference type="AlphaFoldDB" id="A0A5J4VYV3"/>
<protein>
    <recommendedName>
        <fullName evidence="1">non-specific serine/threonine protein kinase</fullName>
        <ecNumber evidence="1">2.7.11.1</ecNumber>
    </recommendedName>
</protein>
<accession>A0A5J4VYV3</accession>
<keyword evidence="2" id="KW-0723">Serine/threonine-protein kinase</keyword>
<proteinExistence type="predicted"/>
<dbReference type="OrthoDB" id="346907at2759"/>
<dbReference type="Proteomes" id="UP000324800">
    <property type="component" value="Unassembled WGS sequence"/>
</dbReference>
<comment type="catalytic activity">
    <reaction evidence="7">
        <text>L-threonyl-[protein] + ATP = O-phospho-L-threonyl-[protein] + ADP + H(+)</text>
        <dbReference type="Rhea" id="RHEA:46608"/>
        <dbReference type="Rhea" id="RHEA-COMP:11060"/>
        <dbReference type="Rhea" id="RHEA-COMP:11605"/>
        <dbReference type="ChEBI" id="CHEBI:15378"/>
        <dbReference type="ChEBI" id="CHEBI:30013"/>
        <dbReference type="ChEBI" id="CHEBI:30616"/>
        <dbReference type="ChEBI" id="CHEBI:61977"/>
        <dbReference type="ChEBI" id="CHEBI:456216"/>
        <dbReference type="EC" id="2.7.11.1"/>
    </reaction>
</comment>
<dbReference type="InterPro" id="IPR008271">
    <property type="entry name" value="Ser/Thr_kinase_AS"/>
</dbReference>
<dbReference type="InterPro" id="IPR000719">
    <property type="entry name" value="Prot_kinase_dom"/>
</dbReference>
<dbReference type="PANTHER" id="PTHR44899:SF3">
    <property type="entry name" value="SERINE_THREONINE-PROTEIN KINASE NEK1"/>
    <property type="match status" value="1"/>
</dbReference>
<reference evidence="10 11" key="1">
    <citation type="submission" date="2019-03" db="EMBL/GenBank/DDBJ databases">
        <title>Single cell metagenomics reveals metabolic interactions within the superorganism composed of flagellate Streblomastix strix and complex community of Bacteroidetes bacteria on its surface.</title>
        <authorList>
            <person name="Treitli S.C."/>
            <person name="Kolisko M."/>
            <person name="Husnik F."/>
            <person name="Keeling P."/>
            <person name="Hampl V."/>
        </authorList>
    </citation>
    <scope>NUCLEOTIDE SEQUENCE [LARGE SCALE GENOMIC DNA]</scope>
    <source>
        <strain evidence="10">ST1C</strain>
    </source>
</reference>
<dbReference type="GO" id="GO:0005524">
    <property type="term" value="F:ATP binding"/>
    <property type="evidence" value="ECO:0007669"/>
    <property type="project" value="UniProtKB-KW"/>
</dbReference>
<dbReference type="GO" id="GO:0004674">
    <property type="term" value="F:protein serine/threonine kinase activity"/>
    <property type="evidence" value="ECO:0007669"/>
    <property type="project" value="UniProtKB-KW"/>
</dbReference>
<evidence type="ECO:0000256" key="2">
    <source>
        <dbReference type="ARBA" id="ARBA00022527"/>
    </source>
</evidence>
<evidence type="ECO:0000256" key="6">
    <source>
        <dbReference type="ARBA" id="ARBA00022840"/>
    </source>
</evidence>
<keyword evidence="3" id="KW-0808">Transferase</keyword>
<dbReference type="SUPFAM" id="SSF56112">
    <property type="entry name" value="Protein kinase-like (PK-like)"/>
    <property type="match status" value="1"/>
</dbReference>
<comment type="catalytic activity">
    <reaction evidence="8">
        <text>L-seryl-[protein] + ATP = O-phospho-L-seryl-[protein] + ADP + H(+)</text>
        <dbReference type="Rhea" id="RHEA:17989"/>
        <dbReference type="Rhea" id="RHEA-COMP:9863"/>
        <dbReference type="Rhea" id="RHEA-COMP:11604"/>
        <dbReference type="ChEBI" id="CHEBI:15378"/>
        <dbReference type="ChEBI" id="CHEBI:29999"/>
        <dbReference type="ChEBI" id="CHEBI:30616"/>
        <dbReference type="ChEBI" id="CHEBI:83421"/>
        <dbReference type="ChEBI" id="CHEBI:456216"/>
        <dbReference type="EC" id="2.7.11.1"/>
    </reaction>
</comment>
<dbReference type="InterPro" id="IPR011009">
    <property type="entry name" value="Kinase-like_dom_sf"/>
</dbReference>
<dbReference type="Pfam" id="PF00069">
    <property type="entry name" value="Pkinase"/>
    <property type="match status" value="1"/>
</dbReference>
<dbReference type="SMART" id="SM00220">
    <property type="entry name" value="S_TKc"/>
    <property type="match status" value="1"/>
</dbReference>
<dbReference type="EC" id="2.7.11.1" evidence="1"/>
<evidence type="ECO:0000313" key="10">
    <source>
        <dbReference type="EMBL" id="KAA6387827.1"/>
    </source>
</evidence>
<keyword evidence="6" id="KW-0067">ATP-binding</keyword>
<dbReference type="PANTHER" id="PTHR44899">
    <property type="entry name" value="CAMK FAMILY PROTEIN KINASE"/>
    <property type="match status" value="1"/>
</dbReference>
<dbReference type="Gene3D" id="1.10.510.10">
    <property type="entry name" value="Transferase(Phosphotransferase) domain 1"/>
    <property type="match status" value="1"/>
</dbReference>
<feature type="non-terminal residue" evidence="10">
    <location>
        <position position="145"/>
    </location>
</feature>
<evidence type="ECO:0000313" key="11">
    <source>
        <dbReference type="Proteomes" id="UP000324800"/>
    </source>
</evidence>
<evidence type="ECO:0000256" key="5">
    <source>
        <dbReference type="ARBA" id="ARBA00022777"/>
    </source>
</evidence>
<evidence type="ECO:0000259" key="9">
    <source>
        <dbReference type="PROSITE" id="PS50011"/>
    </source>
</evidence>
<evidence type="ECO:0000256" key="1">
    <source>
        <dbReference type="ARBA" id="ARBA00012513"/>
    </source>
</evidence>